<dbReference type="OrthoDB" id="230287at2"/>
<dbReference type="SUPFAM" id="SSF69318">
    <property type="entry name" value="Integrin alpha N-terminal domain"/>
    <property type="match status" value="1"/>
</dbReference>
<comment type="caution">
    <text evidence="4">The sequence shown here is derived from an EMBL/GenBank/DDBJ whole genome shotgun (WGS) entry which is preliminary data.</text>
</comment>
<dbReference type="AlphaFoldDB" id="A0A5C6EU97"/>
<keyword evidence="5" id="KW-1185">Reference proteome</keyword>
<dbReference type="Pfam" id="PF01522">
    <property type="entry name" value="Polysacc_deac_1"/>
    <property type="match status" value="1"/>
</dbReference>
<dbReference type="SUPFAM" id="SSF88713">
    <property type="entry name" value="Glycoside hydrolase/deacetylase"/>
    <property type="match status" value="1"/>
</dbReference>
<dbReference type="Gene3D" id="3.20.20.370">
    <property type="entry name" value="Glycoside hydrolase/deacetylase"/>
    <property type="match status" value="1"/>
</dbReference>
<dbReference type="GO" id="GO:0016810">
    <property type="term" value="F:hydrolase activity, acting on carbon-nitrogen (but not peptide) bonds"/>
    <property type="evidence" value="ECO:0007669"/>
    <property type="project" value="InterPro"/>
</dbReference>
<dbReference type="RefSeq" id="WP_146535204.1">
    <property type="nucleotide sequence ID" value="NZ_SJPX01000003.1"/>
</dbReference>
<dbReference type="Pfam" id="PF13517">
    <property type="entry name" value="FG-GAP_3"/>
    <property type="match status" value="1"/>
</dbReference>
<evidence type="ECO:0000259" key="3">
    <source>
        <dbReference type="Pfam" id="PF01522"/>
    </source>
</evidence>
<proteinExistence type="predicted"/>
<dbReference type="Gene3D" id="2.130.10.130">
    <property type="entry name" value="Integrin alpha, N-terminal"/>
    <property type="match status" value="1"/>
</dbReference>
<evidence type="ECO:0000313" key="4">
    <source>
        <dbReference type="EMBL" id="TWU51964.1"/>
    </source>
</evidence>
<protein>
    <submittedName>
        <fullName evidence="4">FG-GAP repeat protein</fullName>
    </submittedName>
</protein>
<dbReference type="InterPro" id="IPR013517">
    <property type="entry name" value="FG-GAP"/>
</dbReference>
<sequence length="615" mass="68686" precursor="true">MRLILPVLFAAWACVFCGVLSAQTNALTYLDEFLDPYYPGIDFPKLTTPQWIGEPGVDAVVTLGIDDMRDTAKYEAYLRPILDRLNAIDGRAAVSIMTCQVDPNDPQLQAWLAEGLSLETHTVDHPCPCLQGNDFAKAKSTYDRCVDVMFAIPGNQPVAFRFPCMDSKNTPSPRAFAEIVNTTTDKGNFLQASSSVECLFTSADPMLPKSITLNENGQERFRRYLPFPSFVNKVDNYPYPYVIGKTCWEFPCTVPDDWHGQNIQQPYNPKTVDDLVAAIDATVIKKGIANIVFHPHNWLRPDQMVTVIDRVNARYGKRVKFLTFKECVQRINQNLLSGHPIRSSAGGDNGVRILDLNQDGFLDVLIGNQQRQVARVWQPETNNWRDVEFASDSHGVQFVDNRESGDVVDLGVKFGRLSSRATVSLLVSNERERAIYDFIDGNFVRIALPSELSDVRTSVNGIDQGVRLRDLDGDGLSEIIVANPVTKRILKLGATGIWAERESPMLVAIVDDRGQDNGVRFVDLNHDGHDDLIVSNGEESSIHLYDSELGGFTPQNSDKPDLPLIVRDSKNNGVWFAEDHLWVQNEDTNRLPDGVDRRSFSQLLGEPDAQLDSAK</sequence>
<evidence type="ECO:0000313" key="5">
    <source>
        <dbReference type="Proteomes" id="UP000317977"/>
    </source>
</evidence>
<dbReference type="EMBL" id="SJPX01000003">
    <property type="protein sequence ID" value="TWU51964.1"/>
    <property type="molecule type" value="Genomic_DNA"/>
</dbReference>
<gene>
    <name evidence="4" type="ORF">Poly59_35610</name>
</gene>
<feature type="signal peptide" evidence="2">
    <location>
        <begin position="1"/>
        <end position="22"/>
    </location>
</feature>
<evidence type="ECO:0000256" key="2">
    <source>
        <dbReference type="SAM" id="SignalP"/>
    </source>
</evidence>
<reference evidence="4 5" key="1">
    <citation type="submission" date="2019-02" db="EMBL/GenBank/DDBJ databases">
        <title>Deep-cultivation of Planctomycetes and their phenomic and genomic characterization uncovers novel biology.</title>
        <authorList>
            <person name="Wiegand S."/>
            <person name="Jogler M."/>
            <person name="Boedeker C."/>
            <person name="Pinto D."/>
            <person name="Vollmers J."/>
            <person name="Rivas-Marin E."/>
            <person name="Kohn T."/>
            <person name="Peeters S.H."/>
            <person name="Heuer A."/>
            <person name="Rast P."/>
            <person name="Oberbeckmann S."/>
            <person name="Bunk B."/>
            <person name="Jeske O."/>
            <person name="Meyerdierks A."/>
            <person name="Storesund J.E."/>
            <person name="Kallscheuer N."/>
            <person name="Luecker S."/>
            <person name="Lage O.M."/>
            <person name="Pohl T."/>
            <person name="Merkel B.J."/>
            <person name="Hornburger P."/>
            <person name="Mueller R.-W."/>
            <person name="Bruemmer F."/>
            <person name="Labrenz M."/>
            <person name="Spormann A.M."/>
            <person name="Op Den Camp H."/>
            <person name="Overmann J."/>
            <person name="Amann R."/>
            <person name="Jetten M.S.M."/>
            <person name="Mascher T."/>
            <person name="Medema M.H."/>
            <person name="Devos D.P."/>
            <person name="Kaster A.-K."/>
            <person name="Ovreas L."/>
            <person name="Rohde M."/>
            <person name="Galperin M.Y."/>
            <person name="Jogler C."/>
        </authorList>
    </citation>
    <scope>NUCLEOTIDE SEQUENCE [LARGE SCALE GENOMIC DNA]</scope>
    <source>
        <strain evidence="4 5">Poly59</strain>
    </source>
</reference>
<accession>A0A5C6EU97</accession>
<dbReference type="InterPro" id="IPR002509">
    <property type="entry name" value="NODB_dom"/>
</dbReference>
<keyword evidence="1 2" id="KW-0732">Signal</keyword>
<feature type="domain" description="NodB homology" evidence="3">
    <location>
        <begin position="59"/>
        <end position="165"/>
    </location>
</feature>
<dbReference type="Proteomes" id="UP000317977">
    <property type="component" value="Unassembled WGS sequence"/>
</dbReference>
<dbReference type="InterPro" id="IPR028994">
    <property type="entry name" value="Integrin_alpha_N"/>
</dbReference>
<feature type="chain" id="PRO_5022952541" evidence="2">
    <location>
        <begin position="23"/>
        <end position="615"/>
    </location>
</feature>
<evidence type="ECO:0000256" key="1">
    <source>
        <dbReference type="ARBA" id="ARBA00022729"/>
    </source>
</evidence>
<dbReference type="InterPro" id="IPR011330">
    <property type="entry name" value="Glyco_hydro/deAcase_b/a-brl"/>
</dbReference>
<name>A0A5C6EU97_9BACT</name>
<dbReference type="GO" id="GO:0005975">
    <property type="term" value="P:carbohydrate metabolic process"/>
    <property type="evidence" value="ECO:0007669"/>
    <property type="project" value="InterPro"/>
</dbReference>
<organism evidence="4 5">
    <name type="scientific">Rubripirellula reticaptiva</name>
    <dbReference type="NCBI Taxonomy" id="2528013"/>
    <lineage>
        <taxon>Bacteria</taxon>
        <taxon>Pseudomonadati</taxon>
        <taxon>Planctomycetota</taxon>
        <taxon>Planctomycetia</taxon>
        <taxon>Pirellulales</taxon>
        <taxon>Pirellulaceae</taxon>
        <taxon>Rubripirellula</taxon>
    </lineage>
</organism>